<evidence type="ECO:0000256" key="1">
    <source>
        <dbReference type="SAM" id="Phobius"/>
    </source>
</evidence>
<feature type="transmembrane region" description="Helical" evidence="1">
    <location>
        <begin position="145"/>
        <end position="165"/>
    </location>
</feature>
<keyword evidence="1" id="KW-0812">Transmembrane</keyword>
<dbReference type="AlphaFoldDB" id="A0ABD5MTA1"/>
<evidence type="ECO:0000313" key="2">
    <source>
        <dbReference type="EMBL" id="MFB9826014.1"/>
    </source>
</evidence>
<feature type="transmembrane region" description="Helical" evidence="1">
    <location>
        <begin position="363"/>
        <end position="386"/>
    </location>
</feature>
<feature type="transmembrane region" description="Helical" evidence="1">
    <location>
        <begin position="270"/>
        <end position="294"/>
    </location>
</feature>
<keyword evidence="3" id="KW-1185">Reference proteome</keyword>
<feature type="transmembrane region" description="Helical" evidence="1">
    <location>
        <begin position="12"/>
        <end position="32"/>
    </location>
</feature>
<protein>
    <submittedName>
        <fullName evidence="2">Uncharacterized protein</fullName>
    </submittedName>
</protein>
<accession>A0ABD5MTA1</accession>
<feature type="transmembrane region" description="Helical" evidence="1">
    <location>
        <begin position="185"/>
        <end position="203"/>
    </location>
</feature>
<feature type="transmembrane region" description="Helical" evidence="1">
    <location>
        <begin position="240"/>
        <end position="263"/>
    </location>
</feature>
<comment type="caution">
    <text evidence="2">The sequence shown here is derived from an EMBL/GenBank/DDBJ whole genome shotgun (WGS) entry which is preliminary data.</text>
</comment>
<feature type="transmembrane region" description="Helical" evidence="1">
    <location>
        <begin position="103"/>
        <end position="121"/>
    </location>
</feature>
<reference evidence="2" key="1">
    <citation type="submission" date="2024-09" db="EMBL/GenBank/DDBJ databases">
        <authorList>
            <person name="Sun Q."/>
        </authorList>
    </citation>
    <scope>NUCLEOTIDE SEQUENCE [LARGE SCALE GENOMIC DNA]</scope>
    <source>
        <strain evidence="2">JCM 31273</strain>
    </source>
</reference>
<organism evidence="2 3">
    <name type="scientific">Halobaculum roseum</name>
    <dbReference type="NCBI Taxonomy" id="2175149"/>
    <lineage>
        <taxon>Archaea</taxon>
        <taxon>Methanobacteriati</taxon>
        <taxon>Methanobacteriota</taxon>
        <taxon>Stenosarchaea group</taxon>
        <taxon>Halobacteria</taxon>
        <taxon>Halobacteriales</taxon>
        <taxon>Haloferacaceae</taxon>
        <taxon>Halobaculum</taxon>
    </lineage>
</organism>
<dbReference type="Proteomes" id="UP001589595">
    <property type="component" value="Unassembled WGS sequence"/>
</dbReference>
<feature type="transmembrane region" description="Helical" evidence="1">
    <location>
        <begin position="215"/>
        <end position="234"/>
    </location>
</feature>
<dbReference type="RefSeq" id="WP_222923842.1">
    <property type="nucleotide sequence ID" value="NZ_JBHMAJ010000011.1"/>
</dbReference>
<feature type="transmembrane region" description="Helical" evidence="1">
    <location>
        <begin position="70"/>
        <end position="91"/>
    </location>
</feature>
<dbReference type="EMBL" id="JBHMAJ010000011">
    <property type="protein sequence ID" value="MFB9826014.1"/>
    <property type="molecule type" value="Genomic_DNA"/>
</dbReference>
<sequence>MVSAGSSRWSRRFVVFSAISLVLWRLGALAGVPRRTEVVLALFGFVFHMVFGMGYLLIPSYFERVLDAKWPPAIQLGLTGIGTGLLAVASLPVGPPVIELVGATAWFLGVIVFLGTILWTIRDNVAGRETGTGAGMEELEWVDRYANPFMIVALGYVLVGSYELLAPGSPLPGITDGYVPRVSHLLAAGGATVLVFTLGVRIAPRFLGVPARKELVAVVLPAGALGPALLAYGLGGGPAFIAGAIAEATAMVGFTGVYGLLFARSDRRTVGLFGVLVGVICGIAGVSLGLSFAFGTVSSELITAHLQLNLLGFLGLCIIGFAMQFFPPTAGRFKGATETTVWLVIAALLGGLVFIVVGTLSEVTILATTGDVLALTGAVVYGYLVIRLMNAVGSR</sequence>
<keyword evidence="1" id="KW-0472">Membrane</keyword>
<keyword evidence="1" id="KW-1133">Transmembrane helix</keyword>
<gene>
    <name evidence="2" type="ORF">ACFFOL_17740</name>
</gene>
<feature type="transmembrane region" description="Helical" evidence="1">
    <location>
        <begin position="38"/>
        <end position="58"/>
    </location>
</feature>
<proteinExistence type="predicted"/>
<evidence type="ECO:0000313" key="3">
    <source>
        <dbReference type="Proteomes" id="UP001589595"/>
    </source>
</evidence>
<name>A0ABD5MTA1_9EURY</name>
<feature type="transmembrane region" description="Helical" evidence="1">
    <location>
        <begin position="339"/>
        <end position="357"/>
    </location>
</feature>
<feature type="transmembrane region" description="Helical" evidence="1">
    <location>
        <begin position="306"/>
        <end position="327"/>
    </location>
</feature>